<reference evidence="1" key="1">
    <citation type="journal article" date="2010" name="Science">
        <title>The genome of the Western clawed frog Xenopus tropicalis.</title>
        <authorList>
            <person name="Hellsten U."/>
            <person name="Harland R.M."/>
            <person name="Gilchrist M.J."/>
            <person name="Hendrix D."/>
            <person name="Jurka J."/>
            <person name="Kapitonov V."/>
            <person name="Ovcharenko I."/>
            <person name="Putnam N.H."/>
            <person name="Shu S."/>
            <person name="Taher L."/>
            <person name="Blitz I.L."/>
            <person name="Blumberg B."/>
            <person name="Dichmann D.S."/>
            <person name="Dubchak I."/>
            <person name="Amaya E."/>
            <person name="Detter J.C."/>
            <person name="Fletcher R."/>
            <person name="Gerhard D.S."/>
            <person name="Goodstein D."/>
            <person name="Graves T."/>
            <person name="Grigoriev I.V."/>
            <person name="Grimwood J."/>
            <person name="Kawashima T."/>
            <person name="Lindquist E."/>
            <person name="Lucas S.M."/>
            <person name="Mead P.E."/>
            <person name="Mitros T."/>
            <person name="Ogino H."/>
            <person name="Ohta Y."/>
            <person name="Poliakov A.V."/>
            <person name="Pollet N."/>
            <person name="Robert J."/>
            <person name="Salamov A."/>
            <person name="Sater A.K."/>
            <person name="Schmutz J."/>
            <person name="Terry A."/>
            <person name="Vize P.D."/>
            <person name="Warren W.C."/>
            <person name="Wells D."/>
            <person name="Wills A."/>
            <person name="Wilson R.K."/>
            <person name="Zimmerman L.B."/>
            <person name="Zorn A.M."/>
            <person name="Grainger R."/>
            <person name="Grammer T."/>
            <person name="Khokha M.K."/>
            <person name="Richardson P.M."/>
            <person name="Rokhsar D.S."/>
        </authorList>
    </citation>
    <scope>NUCLEOTIDE SEQUENCE [LARGE SCALE GENOMIC DNA]</scope>
    <source>
        <strain evidence="1">Nigerian</strain>
    </source>
</reference>
<dbReference type="Bgee" id="ENSXETG00000041031">
    <property type="expression patterns" value="Expressed in neurula embryo"/>
</dbReference>
<dbReference type="AlphaFoldDB" id="A0A6I8QQ23"/>
<name>A0A6I8QQ23_XENTR</name>
<accession>A0A6I8QQ23</accession>
<dbReference type="Ensembl" id="ENSXETT00000081429">
    <property type="protein sequence ID" value="ENSXETP00000074410"/>
    <property type="gene ID" value="ENSXETG00000041031"/>
</dbReference>
<protein>
    <submittedName>
        <fullName evidence="1">Uncharacterized protein</fullName>
    </submittedName>
</protein>
<evidence type="ECO:0000313" key="1">
    <source>
        <dbReference type="Ensembl" id="ENSXETP00000074410"/>
    </source>
</evidence>
<reference evidence="1" key="2">
    <citation type="submission" date="2020-05" db="UniProtKB">
        <authorList>
            <consortium name="Ensembl"/>
        </authorList>
    </citation>
    <scope>IDENTIFICATION</scope>
</reference>
<organism evidence="1">
    <name type="scientific">Xenopus tropicalis</name>
    <name type="common">Western clawed frog</name>
    <name type="synonym">Silurana tropicalis</name>
    <dbReference type="NCBI Taxonomy" id="8364"/>
    <lineage>
        <taxon>Eukaryota</taxon>
        <taxon>Metazoa</taxon>
        <taxon>Chordata</taxon>
        <taxon>Craniata</taxon>
        <taxon>Vertebrata</taxon>
        <taxon>Euteleostomi</taxon>
        <taxon>Amphibia</taxon>
        <taxon>Batrachia</taxon>
        <taxon>Anura</taxon>
        <taxon>Pipoidea</taxon>
        <taxon>Pipidae</taxon>
        <taxon>Xenopodinae</taxon>
        <taxon>Xenopus</taxon>
        <taxon>Silurana</taxon>
    </lineage>
</organism>
<dbReference type="GeneTree" id="ENSGT00940000176048"/>
<dbReference type="InParanoid" id="A0A6I8QQ23"/>
<proteinExistence type="predicted"/>
<sequence>PPPVPALQIICGDAEGDVGGIQGSLQPALLLHQQLGLGLHIPDLPGQLRLPEVNIQQPLPQALGTVRLGTLGPGFCLRYKLLGLMPPCLRLVPVREGPVEGGQVALLPFFMQVLGCTEAGSGQTGGGVRARVLRHLRRLHRKYLPLPHQTFPACPPPS</sequence>